<comment type="function">
    <text evidence="6">Exhibits a very high intrinsic GTPase hydrolysis rate. Involved in the addition of a carboxymethylaminomethyl (cmnm) group at the wobble position (U34) of certain tRNAs, forming tRNA-cmnm(5)s(2)U34.</text>
</comment>
<dbReference type="InterPro" id="IPR005225">
    <property type="entry name" value="Small_GTP-bd"/>
</dbReference>
<feature type="binding site" evidence="6">
    <location>
        <position position="25"/>
    </location>
    <ligand>
        <name>(6S)-5-formyl-5,6,7,8-tetrahydrofolate</name>
        <dbReference type="ChEBI" id="CHEBI:57457"/>
    </ligand>
</feature>
<dbReference type="Pfam" id="PF12631">
    <property type="entry name" value="MnmE_helical"/>
    <property type="match status" value="1"/>
</dbReference>
<feature type="binding site" evidence="6">
    <location>
        <position position="235"/>
    </location>
    <ligand>
        <name>Mg(2+)</name>
        <dbReference type="ChEBI" id="CHEBI:18420"/>
    </ligand>
</feature>
<keyword evidence="11" id="KW-1185">Reference proteome</keyword>
<dbReference type="SUPFAM" id="SSF116878">
    <property type="entry name" value="TrmE connector domain"/>
    <property type="match status" value="1"/>
</dbReference>
<dbReference type="InterPro" id="IPR025867">
    <property type="entry name" value="MnmE_helical"/>
</dbReference>
<dbReference type="InterPro" id="IPR018948">
    <property type="entry name" value="GTP-bd_TrmE_N"/>
</dbReference>
<dbReference type="InterPro" id="IPR027266">
    <property type="entry name" value="TrmE/GcvT-like"/>
</dbReference>
<feature type="binding site" evidence="6">
    <location>
        <begin position="250"/>
        <end position="256"/>
    </location>
    <ligand>
        <name>GTP</name>
        <dbReference type="ChEBI" id="CHEBI:37565"/>
    </ligand>
</feature>
<evidence type="ECO:0000259" key="9">
    <source>
        <dbReference type="Pfam" id="PF12631"/>
    </source>
</evidence>
<reference evidence="10 11" key="1">
    <citation type="submission" date="2019-02" db="EMBL/GenBank/DDBJ databases">
        <title>Deep-cultivation of Planctomycetes and their phenomic and genomic characterization uncovers novel biology.</title>
        <authorList>
            <person name="Wiegand S."/>
            <person name="Jogler M."/>
            <person name="Boedeker C."/>
            <person name="Pinto D."/>
            <person name="Vollmers J."/>
            <person name="Rivas-Marin E."/>
            <person name="Kohn T."/>
            <person name="Peeters S.H."/>
            <person name="Heuer A."/>
            <person name="Rast P."/>
            <person name="Oberbeckmann S."/>
            <person name="Bunk B."/>
            <person name="Jeske O."/>
            <person name="Meyerdierks A."/>
            <person name="Storesund J.E."/>
            <person name="Kallscheuer N."/>
            <person name="Luecker S."/>
            <person name="Lage O.M."/>
            <person name="Pohl T."/>
            <person name="Merkel B.J."/>
            <person name="Hornburger P."/>
            <person name="Mueller R.-W."/>
            <person name="Bruemmer F."/>
            <person name="Labrenz M."/>
            <person name="Spormann A.M."/>
            <person name="Op Den Camp H."/>
            <person name="Overmann J."/>
            <person name="Amann R."/>
            <person name="Jetten M.S.M."/>
            <person name="Mascher T."/>
            <person name="Medema M.H."/>
            <person name="Devos D.P."/>
            <person name="Kaster A.-K."/>
            <person name="Ovreas L."/>
            <person name="Rohde M."/>
            <person name="Galperin M.Y."/>
            <person name="Jogler C."/>
        </authorList>
    </citation>
    <scope>NUCLEOTIDE SEQUENCE [LARGE SCALE GENOMIC DNA]</scope>
    <source>
        <strain evidence="10 11">Enr8</strain>
    </source>
</reference>
<feature type="domain" description="GTP-binding protein TrmE N-terminal" evidence="8">
    <location>
        <begin position="9"/>
        <end position="125"/>
    </location>
</feature>
<evidence type="ECO:0000256" key="2">
    <source>
        <dbReference type="ARBA" id="ARBA00022694"/>
    </source>
</evidence>
<dbReference type="Gene3D" id="3.30.1360.120">
    <property type="entry name" value="Probable tRNA modification gtpase trme, domain 1"/>
    <property type="match status" value="1"/>
</dbReference>
<evidence type="ECO:0000259" key="7">
    <source>
        <dbReference type="Pfam" id="PF01926"/>
    </source>
</evidence>
<dbReference type="PANTHER" id="PTHR42714">
    <property type="entry name" value="TRNA MODIFICATION GTPASE GTPBP3"/>
    <property type="match status" value="1"/>
</dbReference>
<feature type="binding site" evidence="6">
    <location>
        <begin position="231"/>
        <end position="236"/>
    </location>
    <ligand>
        <name>GTP</name>
        <dbReference type="ChEBI" id="CHEBI:37565"/>
    </ligand>
</feature>
<gene>
    <name evidence="10" type="primary">mnmE_2</name>
    <name evidence="6" type="synonym">mnmE</name>
    <name evidence="6" type="synonym">trmE</name>
    <name evidence="10" type="ORF">Enr8_44530</name>
</gene>
<organism evidence="10 11">
    <name type="scientific">Blastopirellula retiformator</name>
    <dbReference type="NCBI Taxonomy" id="2527970"/>
    <lineage>
        <taxon>Bacteria</taxon>
        <taxon>Pseudomonadati</taxon>
        <taxon>Planctomycetota</taxon>
        <taxon>Planctomycetia</taxon>
        <taxon>Pirellulales</taxon>
        <taxon>Pirellulaceae</taxon>
        <taxon>Blastopirellula</taxon>
    </lineage>
</organism>
<feature type="binding site" evidence="6">
    <location>
        <begin position="275"/>
        <end position="278"/>
    </location>
    <ligand>
        <name>GTP</name>
        <dbReference type="ChEBI" id="CHEBI:37565"/>
    </ligand>
</feature>
<comment type="similarity">
    <text evidence="1 6">Belongs to the TRAFAC class TrmE-Era-EngA-EngB-Septin-like GTPase superfamily. TrmE GTPase family.</text>
</comment>
<evidence type="ECO:0000256" key="5">
    <source>
        <dbReference type="ARBA" id="ARBA00023134"/>
    </source>
</evidence>
<keyword evidence="5 6" id="KW-0342">GTP-binding</keyword>
<dbReference type="Proteomes" id="UP000318878">
    <property type="component" value="Unassembled WGS sequence"/>
</dbReference>
<keyword evidence="6 10" id="KW-0378">Hydrolase</keyword>
<feature type="domain" description="G" evidence="7">
    <location>
        <begin position="223"/>
        <end position="325"/>
    </location>
</feature>
<dbReference type="NCBIfam" id="TIGR00231">
    <property type="entry name" value="small_GTP"/>
    <property type="match status" value="1"/>
</dbReference>
<dbReference type="HAMAP" id="MF_00379">
    <property type="entry name" value="GTPase_MnmE"/>
    <property type="match status" value="1"/>
</dbReference>
<keyword evidence="6" id="KW-0460">Magnesium</keyword>
<dbReference type="GO" id="GO:0003924">
    <property type="term" value="F:GTPase activity"/>
    <property type="evidence" value="ECO:0007669"/>
    <property type="project" value="UniProtKB-UniRule"/>
</dbReference>
<dbReference type="OrthoDB" id="9805918at2"/>
<dbReference type="GO" id="GO:0005829">
    <property type="term" value="C:cytosol"/>
    <property type="evidence" value="ECO:0007669"/>
    <property type="project" value="TreeGrafter"/>
</dbReference>
<dbReference type="InterPro" id="IPR006073">
    <property type="entry name" value="GTP-bd"/>
</dbReference>
<comment type="subunit">
    <text evidence="6">Homodimer. Heterotetramer of two MnmE and two MnmG subunits.</text>
</comment>
<evidence type="ECO:0000313" key="10">
    <source>
        <dbReference type="EMBL" id="TWT30927.1"/>
    </source>
</evidence>
<dbReference type="InterPro" id="IPR027368">
    <property type="entry name" value="MnmE_dom2"/>
</dbReference>
<evidence type="ECO:0000256" key="4">
    <source>
        <dbReference type="ARBA" id="ARBA00022958"/>
    </source>
</evidence>
<dbReference type="Gene3D" id="3.40.50.300">
    <property type="entry name" value="P-loop containing nucleotide triphosphate hydrolases"/>
    <property type="match status" value="1"/>
</dbReference>
<name>A0A5C5UZL9_9BACT</name>
<evidence type="ECO:0000256" key="1">
    <source>
        <dbReference type="ARBA" id="ARBA00011043"/>
    </source>
</evidence>
<dbReference type="AlphaFoldDB" id="A0A5C5UZL9"/>
<dbReference type="GO" id="GO:0030488">
    <property type="term" value="P:tRNA methylation"/>
    <property type="evidence" value="ECO:0007669"/>
    <property type="project" value="TreeGrafter"/>
</dbReference>
<accession>A0A5C5UZL9</accession>
<dbReference type="SUPFAM" id="SSF52540">
    <property type="entry name" value="P-loop containing nucleoside triphosphate hydrolases"/>
    <property type="match status" value="1"/>
</dbReference>
<dbReference type="SUPFAM" id="SSF103025">
    <property type="entry name" value="Folate-binding domain"/>
    <property type="match status" value="1"/>
</dbReference>
<dbReference type="GO" id="GO:0005525">
    <property type="term" value="F:GTP binding"/>
    <property type="evidence" value="ECO:0007669"/>
    <property type="project" value="UniProtKB-UniRule"/>
</dbReference>
<comment type="caution">
    <text evidence="10">The sequence shown here is derived from an EMBL/GenBank/DDBJ whole genome shotgun (WGS) entry which is preliminary data.</text>
</comment>
<keyword evidence="6" id="KW-0963">Cytoplasm</keyword>
<dbReference type="Pfam" id="PF10396">
    <property type="entry name" value="TrmE_N"/>
    <property type="match status" value="1"/>
</dbReference>
<dbReference type="GO" id="GO:0002098">
    <property type="term" value="P:tRNA wobble uridine modification"/>
    <property type="evidence" value="ECO:0007669"/>
    <property type="project" value="TreeGrafter"/>
</dbReference>
<dbReference type="EMBL" id="SJPF01000005">
    <property type="protein sequence ID" value="TWT30927.1"/>
    <property type="molecule type" value="Genomic_DNA"/>
</dbReference>
<keyword evidence="6" id="KW-0479">Metal-binding</keyword>
<keyword evidence="3 6" id="KW-0547">Nucleotide-binding</keyword>
<feature type="binding site" evidence="6">
    <location>
        <position position="125"/>
    </location>
    <ligand>
        <name>(6S)-5-formyl-5,6,7,8-tetrahydrofolate</name>
        <dbReference type="ChEBI" id="CHEBI:57457"/>
    </ligand>
</feature>
<proteinExistence type="inferred from homology"/>
<feature type="binding site" evidence="6">
    <location>
        <position position="256"/>
    </location>
    <ligand>
        <name>Mg(2+)</name>
        <dbReference type="ChEBI" id="CHEBI:18420"/>
    </ligand>
</feature>
<comment type="caution">
    <text evidence="6">Lacks conserved residue(s) required for the propagation of feature annotation.</text>
</comment>
<dbReference type="EC" id="3.6.-.-" evidence="6"/>
<feature type="binding site" evidence="6">
    <location>
        <position position="445"/>
    </location>
    <ligand>
        <name>(6S)-5-formyl-5,6,7,8-tetrahydrofolate</name>
        <dbReference type="ChEBI" id="CHEBI:57457"/>
    </ligand>
</feature>
<evidence type="ECO:0000259" key="8">
    <source>
        <dbReference type="Pfam" id="PF10396"/>
    </source>
</evidence>
<comment type="cofactor">
    <cofactor evidence="6">
        <name>K(+)</name>
        <dbReference type="ChEBI" id="CHEBI:29103"/>
    </cofactor>
    <text evidence="6">Binds 1 potassium ion per subunit.</text>
</comment>
<sequence length="445" mass="47096">MSAALEDAIVAIGSGANGALRGVVRISGDNAFDCVRTWIELQDPPAAFGSAAALSAATAIIADRRLACDLYYWPNQRSYTRQPSIEIHTIGSRPLLEEMVAAACRHGARMAEPGEFTLRAFLAGRLDLTQAEAVLGVIDAEGDARLKQSLAQLAGGLSTPLADARTKLLELLAHLEAGLDFVEEDIEFISTEALCGQLQEARDCVDHALAQLTDRDAGDEMIRVVFCGAPNVGKSSLFNAIVGEEAAIVADLAGTTRDALVCSVTIGGRQIALIDTAGQEEVVAGPLQSAQRLGSQQIERADLRIVCWDATREPTAAEKNLWERSPADRRLLVYTKWDLTTGSSVLGVPTSSTTGEGIDRLRRLIGEKLAELPETEDATAARCRASLGQASGSLSAALTAADSGLGEELVAVEIRMALAELGRVVGAIATDDILDVIFSRFCIGK</sequence>
<dbReference type="InterPro" id="IPR004520">
    <property type="entry name" value="GTPase_MnmE"/>
</dbReference>
<protein>
    <recommendedName>
        <fullName evidence="6">tRNA modification GTPase MnmE</fullName>
        <ecNumber evidence="6">3.6.-.-</ecNumber>
    </recommendedName>
</protein>
<feature type="domain" description="MnmE helical" evidence="9">
    <location>
        <begin position="128"/>
        <end position="442"/>
    </location>
</feature>
<dbReference type="Gene3D" id="1.20.120.430">
    <property type="entry name" value="tRNA modification GTPase MnmE domain 2"/>
    <property type="match status" value="1"/>
</dbReference>
<keyword evidence="4 6" id="KW-0630">Potassium</keyword>
<dbReference type="InterPro" id="IPR027417">
    <property type="entry name" value="P-loop_NTPase"/>
</dbReference>
<keyword evidence="2 6" id="KW-0819">tRNA processing</keyword>
<dbReference type="GO" id="GO:0046872">
    <property type="term" value="F:metal ion binding"/>
    <property type="evidence" value="ECO:0007669"/>
    <property type="project" value="UniProtKB-KW"/>
</dbReference>
<evidence type="ECO:0000256" key="3">
    <source>
        <dbReference type="ARBA" id="ARBA00022741"/>
    </source>
</evidence>
<dbReference type="RefSeq" id="WP_146435788.1">
    <property type="nucleotide sequence ID" value="NZ_SJPF01000005.1"/>
</dbReference>
<dbReference type="Pfam" id="PF01926">
    <property type="entry name" value="MMR_HSR1"/>
    <property type="match status" value="1"/>
</dbReference>
<evidence type="ECO:0000256" key="6">
    <source>
        <dbReference type="HAMAP-Rule" id="MF_00379"/>
    </source>
</evidence>
<comment type="subcellular location">
    <subcellularLocation>
        <location evidence="6">Cytoplasm</location>
    </subcellularLocation>
</comment>
<evidence type="ECO:0000313" key="11">
    <source>
        <dbReference type="Proteomes" id="UP000318878"/>
    </source>
</evidence>
<dbReference type="PANTHER" id="PTHR42714:SF2">
    <property type="entry name" value="TRNA MODIFICATION GTPASE GTPBP3, MITOCHONDRIAL"/>
    <property type="match status" value="1"/>
</dbReference>
<feature type="binding site" evidence="6">
    <location>
        <position position="86"/>
    </location>
    <ligand>
        <name>(6S)-5-formyl-5,6,7,8-tetrahydrofolate</name>
        <dbReference type="ChEBI" id="CHEBI:57457"/>
    </ligand>
</feature>